<evidence type="ECO:0000256" key="1">
    <source>
        <dbReference type="ARBA" id="ARBA00004651"/>
    </source>
</evidence>
<dbReference type="Proteomes" id="UP000183922">
    <property type="component" value="Unassembled WGS sequence"/>
</dbReference>
<feature type="transmembrane region" description="Helical" evidence="6">
    <location>
        <begin position="367"/>
        <end position="384"/>
    </location>
</feature>
<keyword evidence="5 6" id="KW-0472">Membrane</keyword>
<feature type="transmembrane region" description="Helical" evidence="6">
    <location>
        <begin position="390"/>
        <end position="412"/>
    </location>
</feature>
<keyword evidence="2" id="KW-1003">Cell membrane</keyword>
<organism evidence="7 8">
    <name type="scientific">Candidatus Kuenenbacteria bacterium CG2_30_39_24</name>
    <dbReference type="NCBI Taxonomy" id="1805236"/>
    <lineage>
        <taxon>Bacteria</taxon>
        <taxon>Candidatus Kueneniibacteriota</taxon>
    </lineage>
</organism>
<name>A0A1J5FFZ0_9BACT</name>
<dbReference type="EMBL" id="MNYR01000048">
    <property type="protein sequence ID" value="OIP55335.1"/>
    <property type="molecule type" value="Genomic_DNA"/>
</dbReference>
<feature type="transmembrane region" description="Helical" evidence="6">
    <location>
        <begin position="41"/>
        <end position="65"/>
    </location>
</feature>
<gene>
    <name evidence="7" type="ORF">AUK13_02940</name>
</gene>
<evidence type="ECO:0000313" key="8">
    <source>
        <dbReference type="Proteomes" id="UP000183922"/>
    </source>
</evidence>
<feature type="transmembrane region" description="Helical" evidence="6">
    <location>
        <begin position="210"/>
        <end position="228"/>
    </location>
</feature>
<dbReference type="Pfam" id="PF01943">
    <property type="entry name" value="Polysacc_synt"/>
    <property type="match status" value="1"/>
</dbReference>
<keyword evidence="3 6" id="KW-0812">Transmembrane</keyword>
<dbReference type="STRING" id="1805236.AUK13_02940"/>
<feature type="transmembrane region" description="Helical" evidence="6">
    <location>
        <begin position="448"/>
        <end position="469"/>
    </location>
</feature>
<evidence type="ECO:0000256" key="6">
    <source>
        <dbReference type="SAM" id="Phobius"/>
    </source>
</evidence>
<comment type="caution">
    <text evidence="7">The sequence shown here is derived from an EMBL/GenBank/DDBJ whole genome shotgun (WGS) entry which is preliminary data.</text>
</comment>
<evidence type="ECO:0000256" key="3">
    <source>
        <dbReference type="ARBA" id="ARBA00022692"/>
    </source>
</evidence>
<dbReference type="PANTHER" id="PTHR30250">
    <property type="entry name" value="PST FAMILY PREDICTED COLANIC ACID TRANSPORTER"/>
    <property type="match status" value="1"/>
</dbReference>
<evidence type="ECO:0000313" key="7">
    <source>
        <dbReference type="EMBL" id="OIP55335.1"/>
    </source>
</evidence>
<feature type="transmembrane region" description="Helical" evidence="6">
    <location>
        <begin position="12"/>
        <end position="35"/>
    </location>
</feature>
<comment type="subcellular location">
    <subcellularLocation>
        <location evidence="1">Cell membrane</location>
        <topology evidence="1">Multi-pass membrane protein</topology>
    </subcellularLocation>
</comment>
<accession>A0A1J5FFZ0</accession>
<feature type="transmembrane region" description="Helical" evidence="6">
    <location>
        <begin position="339"/>
        <end position="360"/>
    </location>
</feature>
<evidence type="ECO:0000256" key="5">
    <source>
        <dbReference type="ARBA" id="ARBA00023136"/>
    </source>
</evidence>
<sequence>MNLAKKIILNTAVHTLGKFGASFIGIFIVAILTRYLGVTGYGAYTTIFTYLFFFAILSDLGLYVVTVNELGRSEFGEEKFFNNIFSLRFFSALLLMIVASALAWFFPYSFLIKLGILIAALSVFLNLLDQVVVAFFQNKIEMTRVAVAEITGKIITLGLTVLMVYLNQGLLWVLASVILGFSVNLGVNLVYLRKFIKLKFDFDFEIWRRILVKAWPVAVTGIFSLIYFKADTLFLSLLPLNEAYAFSNEEAVGIYGAPYKILEVLIAWPAIFMGLISPLLARAWAEKNIFDFGRIWQKAFDVLSIIIWPMIIGTLVLAKPLMIFIAGEDFARSGTVLQILIFAVGMIFLTHLTTYAIIAIGRQKNMIKFYVIAAILAVLGYVIFIPIYAYFAAAVITLAVEGFMLAATLYLLKKSIGIRINTIIFGKAMLAAVIMGYLLLFLLGINVILLVIIGALVYLGILWLTGGINKNILKELKNK</sequence>
<dbReference type="InterPro" id="IPR050833">
    <property type="entry name" value="Poly_Biosynth_Transport"/>
</dbReference>
<feature type="transmembrane region" description="Helical" evidence="6">
    <location>
        <begin position="85"/>
        <end position="106"/>
    </location>
</feature>
<dbReference type="AlphaFoldDB" id="A0A1J5FFZ0"/>
<feature type="transmembrane region" description="Helical" evidence="6">
    <location>
        <begin position="265"/>
        <end position="285"/>
    </location>
</feature>
<dbReference type="PANTHER" id="PTHR30250:SF11">
    <property type="entry name" value="O-ANTIGEN TRANSPORTER-RELATED"/>
    <property type="match status" value="1"/>
</dbReference>
<dbReference type="CDD" id="cd13128">
    <property type="entry name" value="MATE_Wzx_like"/>
    <property type="match status" value="1"/>
</dbReference>
<dbReference type="GO" id="GO:0005886">
    <property type="term" value="C:plasma membrane"/>
    <property type="evidence" value="ECO:0007669"/>
    <property type="project" value="UniProtKB-SubCell"/>
</dbReference>
<feature type="transmembrane region" description="Helical" evidence="6">
    <location>
        <begin position="424"/>
        <end position="442"/>
    </location>
</feature>
<keyword evidence="4 6" id="KW-1133">Transmembrane helix</keyword>
<feature type="transmembrane region" description="Helical" evidence="6">
    <location>
        <begin position="112"/>
        <end position="136"/>
    </location>
</feature>
<proteinExistence type="predicted"/>
<feature type="transmembrane region" description="Helical" evidence="6">
    <location>
        <begin position="145"/>
        <end position="165"/>
    </location>
</feature>
<reference evidence="7 8" key="1">
    <citation type="journal article" date="2016" name="Environ. Microbiol.">
        <title>Genomic resolution of a cold subsurface aquifer community provides metabolic insights for novel microbes adapted to high CO concentrations.</title>
        <authorList>
            <person name="Probst A.J."/>
            <person name="Castelle C.J."/>
            <person name="Singh A."/>
            <person name="Brown C.T."/>
            <person name="Anantharaman K."/>
            <person name="Sharon I."/>
            <person name="Hug L.A."/>
            <person name="Burstein D."/>
            <person name="Emerson J.B."/>
            <person name="Thomas B.C."/>
            <person name="Banfield J.F."/>
        </authorList>
    </citation>
    <scope>NUCLEOTIDE SEQUENCE [LARGE SCALE GENOMIC DNA]</scope>
    <source>
        <strain evidence="7">CG2_30_39_24</strain>
    </source>
</reference>
<evidence type="ECO:0000256" key="4">
    <source>
        <dbReference type="ARBA" id="ARBA00022989"/>
    </source>
</evidence>
<dbReference type="InterPro" id="IPR002797">
    <property type="entry name" value="Polysacc_synth"/>
</dbReference>
<feature type="transmembrane region" description="Helical" evidence="6">
    <location>
        <begin position="171"/>
        <end position="190"/>
    </location>
</feature>
<evidence type="ECO:0000256" key="2">
    <source>
        <dbReference type="ARBA" id="ARBA00022475"/>
    </source>
</evidence>
<feature type="transmembrane region" description="Helical" evidence="6">
    <location>
        <begin position="305"/>
        <end position="327"/>
    </location>
</feature>
<protein>
    <submittedName>
        <fullName evidence="7">Uncharacterized protein</fullName>
    </submittedName>
</protein>